<feature type="chain" id="PRO_5036441065" evidence="2">
    <location>
        <begin position="20"/>
        <end position="246"/>
    </location>
</feature>
<accession>Q68SM7</accession>
<dbReference type="SMART" id="SM00205">
    <property type="entry name" value="THN"/>
    <property type="match status" value="1"/>
</dbReference>
<evidence type="ECO:0000256" key="1">
    <source>
        <dbReference type="PIRSR" id="PIRSR002703-1"/>
    </source>
</evidence>
<dbReference type="CDD" id="cd09218">
    <property type="entry name" value="TLP-PA"/>
    <property type="match status" value="1"/>
</dbReference>
<dbReference type="PRINTS" id="PR00347">
    <property type="entry name" value="THAUMATIN"/>
</dbReference>
<feature type="disulfide bond" evidence="1">
    <location>
        <begin position="192"/>
        <end position="202"/>
    </location>
</feature>
<dbReference type="FunFam" id="2.60.110.10:FF:000004">
    <property type="entry name" value="THAUMATIN-LIKE PROTEIN 1"/>
    <property type="match status" value="1"/>
</dbReference>
<reference evidence="4" key="2">
    <citation type="journal article" date="2021" name="J. Neurophysiol.">
        <title>Gene transcription changes in a locust model of noise-induced deafness.</title>
        <authorList>
            <person name="French A.S."/>
            <person name="Warren B."/>
        </authorList>
    </citation>
    <scope>NUCLEOTIDE SEQUENCE</scope>
</reference>
<evidence type="ECO:0000313" key="4">
    <source>
        <dbReference type="EMBL" id="QVD39613.1"/>
    </source>
</evidence>
<dbReference type="AlphaFoldDB" id="Q68SM7"/>
<dbReference type="PROSITE" id="PS51367">
    <property type="entry name" value="THAUMATIN_2"/>
    <property type="match status" value="1"/>
</dbReference>
<dbReference type="OrthoDB" id="430315at2759"/>
<proteinExistence type="evidence at transcript level"/>
<dbReference type="Pfam" id="PF00314">
    <property type="entry name" value="Thaumatin"/>
    <property type="match status" value="1"/>
</dbReference>
<sequence>MITVAHSLLVLAVASLSEGRTFQFQNKYGETIWVGSLGNPGHQSINGGGWEMAAGSTMTVNVDDSWQGRIWGRTGCKFDASGRGSCQTGDCGGVLKCNGAGGKPPSSLLEVTLRGSGGNDYYDVSLVDGYNIPITMTPTDASGGGDHYRCRPATCTANVNAKCPSELQVVANGAVVACKSACLAFNTDQYCCRGAYNTPQTCKSSTWPKNYPSFFKGLCPDAYSYAYDDKSSTFTCANTGYRITFG</sequence>
<evidence type="ECO:0000313" key="3">
    <source>
        <dbReference type="EMBL" id="AAR97603.1"/>
    </source>
</evidence>
<dbReference type="EMBL" id="AY512591">
    <property type="protein sequence ID" value="AAR97603.1"/>
    <property type="molecule type" value="mRNA"/>
</dbReference>
<dbReference type="InterPro" id="IPR001938">
    <property type="entry name" value="Thaumatin"/>
</dbReference>
<feature type="disulfide bond" evidence="1">
    <location>
        <begin position="182"/>
        <end position="191"/>
    </location>
</feature>
<evidence type="ECO:0000256" key="2">
    <source>
        <dbReference type="SAM" id="SignalP"/>
    </source>
</evidence>
<keyword evidence="2" id="KW-0732">Signal</keyword>
<gene>
    <name evidence="3" type="primary">Tau1</name>
</gene>
<reference evidence="3" key="1">
    <citation type="journal article" date="2004" name="FEBS Lett.">
        <title>Plant stress proteins of the thaumatin-like family discovered in animals.</title>
        <authorList>
            <person name="Brandazza A."/>
            <person name="Angeli S."/>
            <person name="Tegoni M."/>
            <person name="Cambillau C."/>
            <person name="Pelosi P."/>
        </authorList>
    </citation>
    <scope>NUCLEOTIDE SEQUENCE</scope>
</reference>
<dbReference type="PROSITE" id="PS00316">
    <property type="entry name" value="THAUMATIN_1"/>
    <property type="match status" value="1"/>
</dbReference>
<dbReference type="EMBL" id="MW962847">
    <property type="protein sequence ID" value="QVD39613.1"/>
    <property type="molecule type" value="mRNA"/>
</dbReference>
<dbReference type="Gene3D" id="2.60.110.10">
    <property type="entry name" value="Thaumatin"/>
    <property type="match status" value="1"/>
</dbReference>
<organism evidence="3">
    <name type="scientific">Schistocerca gregaria</name>
    <name type="common">Desert locust</name>
    <name type="synonym">Gryllus gregarius</name>
    <dbReference type="NCBI Taxonomy" id="7010"/>
    <lineage>
        <taxon>Eukaryota</taxon>
        <taxon>Metazoa</taxon>
        <taxon>Ecdysozoa</taxon>
        <taxon>Arthropoda</taxon>
        <taxon>Hexapoda</taxon>
        <taxon>Insecta</taxon>
        <taxon>Pterygota</taxon>
        <taxon>Neoptera</taxon>
        <taxon>Polyneoptera</taxon>
        <taxon>Orthoptera</taxon>
        <taxon>Caelifera</taxon>
        <taxon>Acrididea</taxon>
        <taxon>Acridomorpha</taxon>
        <taxon>Acridoidea</taxon>
        <taxon>Acrididae</taxon>
        <taxon>Cyrtacanthacridinae</taxon>
        <taxon>Schistocerca</taxon>
    </lineage>
</organism>
<keyword evidence="1" id="KW-1015">Disulfide bond</keyword>
<dbReference type="InterPro" id="IPR037176">
    <property type="entry name" value="Osmotin/thaumatin-like_sf"/>
</dbReference>
<protein>
    <submittedName>
        <fullName evidence="3 4">Thaumatin-like protein</fullName>
    </submittedName>
</protein>
<feature type="disulfide bond" evidence="1">
    <location>
        <begin position="155"/>
        <end position="219"/>
    </location>
</feature>
<feature type="disulfide bond" evidence="1">
    <location>
        <begin position="91"/>
        <end position="97"/>
    </location>
</feature>
<name>Q68SM7_SCHGR</name>
<dbReference type="PIRSF" id="PIRSF002703">
    <property type="entry name" value="Thaumatin"/>
    <property type="match status" value="1"/>
</dbReference>
<dbReference type="PANTHER" id="PTHR31048">
    <property type="entry name" value="OS03G0233200 PROTEIN"/>
    <property type="match status" value="1"/>
</dbReference>
<feature type="signal peptide" evidence="2">
    <location>
        <begin position="1"/>
        <end position="19"/>
    </location>
</feature>
<dbReference type="InterPro" id="IPR017949">
    <property type="entry name" value="Thaumatin_CS"/>
</dbReference>
<feature type="disulfide bond" evidence="1">
    <location>
        <begin position="76"/>
        <end position="86"/>
    </location>
</feature>
<feature type="disulfide bond" evidence="1">
    <location>
        <begin position="163"/>
        <end position="178"/>
    </location>
</feature>
<feature type="disulfide bond" evidence="1">
    <location>
        <begin position="150"/>
        <end position="236"/>
    </location>
</feature>
<dbReference type="SUPFAM" id="SSF49870">
    <property type="entry name" value="Osmotin, thaumatin-like protein"/>
    <property type="match status" value="1"/>
</dbReference>